<evidence type="ECO:0000313" key="2">
    <source>
        <dbReference type="EMBL" id="TKC41596.1"/>
    </source>
</evidence>
<accession>A0A4U1EZC9</accession>
<feature type="region of interest" description="Disordered" evidence="1">
    <location>
        <begin position="148"/>
        <end position="167"/>
    </location>
</feature>
<protein>
    <submittedName>
        <fullName evidence="2">Uncharacterized protein</fullName>
    </submittedName>
</protein>
<dbReference type="AlphaFoldDB" id="A0A4U1EZC9"/>
<feature type="compositionally biased region" description="Basic and acidic residues" evidence="1">
    <location>
        <begin position="57"/>
        <end position="66"/>
    </location>
</feature>
<feature type="compositionally biased region" description="Polar residues" evidence="1">
    <location>
        <begin position="68"/>
        <end position="79"/>
    </location>
</feature>
<comment type="caution">
    <text evidence="2">The sequence shown here is derived from an EMBL/GenBank/DDBJ whole genome shotgun (WGS) entry which is preliminary data.</text>
</comment>
<feature type="region of interest" description="Disordered" evidence="1">
    <location>
        <begin position="21"/>
        <end position="80"/>
    </location>
</feature>
<gene>
    <name evidence="2" type="ORF">EI555_006846</name>
</gene>
<organism evidence="2 3">
    <name type="scientific">Monodon monoceros</name>
    <name type="common">Narwhal</name>
    <name type="synonym">Ceratodon monodon</name>
    <dbReference type="NCBI Taxonomy" id="40151"/>
    <lineage>
        <taxon>Eukaryota</taxon>
        <taxon>Metazoa</taxon>
        <taxon>Chordata</taxon>
        <taxon>Craniata</taxon>
        <taxon>Vertebrata</taxon>
        <taxon>Euteleostomi</taxon>
        <taxon>Mammalia</taxon>
        <taxon>Eutheria</taxon>
        <taxon>Laurasiatheria</taxon>
        <taxon>Artiodactyla</taxon>
        <taxon>Whippomorpha</taxon>
        <taxon>Cetacea</taxon>
        <taxon>Odontoceti</taxon>
        <taxon>Monodontidae</taxon>
        <taxon>Monodon</taxon>
    </lineage>
</organism>
<evidence type="ECO:0000313" key="3">
    <source>
        <dbReference type="Proteomes" id="UP000308365"/>
    </source>
</evidence>
<evidence type="ECO:0000256" key="1">
    <source>
        <dbReference type="SAM" id="MobiDB-lite"/>
    </source>
</evidence>
<sequence length="204" mass="21238">MRQPPGESDLAVSDALLPSFSTVASGPQGRGKTLRPAGVLNNLTSPPGASRLPLRPGGRDRGHRPAEWQSQRGLRQSNPALLPWRETEEFSDLLDLDFNLSNSLSHHEPVVSTVSSASASSSSSPSSSGPACAPSTCSFSCPDQAGGNPGLEPGSKGGGLLHGRESAPPATAPFNLADINHVNPSGCCVAELLWPELDPVYTPW</sequence>
<dbReference type="EMBL" id="RWIC01000623">
    <property type="protein sequence ID" value="TKC41596.1"/>
    <property type="molecule type" value="Genomic_DNA"/>
</dbReference>
<dbReference type="Proteomes" id="UP000308365">
    <property type="component" value="Unassembled WGS sequence"/>
</dbReference>
<name>A0A4U1EZC9_MONMO</name>
<reference evidence="3" key="1">
    <citation type="journal article" date="2019" name="IScience">
        <title>Narwhal Genome Reveals Long-Term Low Genetic Diversity despite Current Large Abundance Size.</title>
        <authorList>
            <person name="Westbury M.V."/>
            <person name="Petersen B."/>
            <person name="Garde E."/>
            <person name="Heide-Jorgensen M.P."/>
            <person name="Lorenzen E.D."/>
        </authorList>
    </citation>
    <scope>NUCLEOTIDE SEQUENCE [LARGE SCALE GENOMIC DNA]</scope>
</reference>
<proteinExistence type="predicted"/>
<feature type="region of interest" description="Disordered" evidence="1">
    <location>
        <begin position="116"/>
        <end position="135"/>
    </location>
</feature>